<reference evidence="3 4" key="1">
    <citation type="journal article" date="2016" name="Mol. Biol. Evol.">
        <title>Genome-Wide Survey of Gut Fungi (Harpellales) Reveals the First Horizontally Transferred Ubiquitin Gene from a Mosquito Host.</title>
        <authorList>
            <person name="Wang Y."/>
            <person name="White M.M."/>
            <person name="Kvist S."/>
            <person name="Moncalvo J.M."/>
        </authorList>
    </citation>
    <scope>NUCLEOTIDE SEQUENCE [LARGE SCALE GENOMIC DNA]</scope>
    <source>
        <strain evidence="3 4">ALG-7-W6</strain>
    </source>
</reference>
<evidence type="ECO:0000256" key="1">
    <source>
        <dbReference type="ARBA" id="ARBA00010579"/>
    </source>
</evidence>
<feature type="compositionally biased region" description="Basic and acidic residues" evidence="2">
    <location>
        <begin position="116"/>
        <end position="131"/>
    </location>
</feature>
<sequence>MIQPVKSAAIDSSAENHLNVNSESKIRAISDYRSLNGLPENKMKVSKKNKNVAENRKRNNGSVLKNNRKSLTREKEYRDSYFKRDDSNESKYKKNSTSDNEHKSNNAKNSANSEVPRNERDTEKSLSEKSRHSPKNYTSNKGSNQRWNTTTSGGLNHTPTSSPNLNQEEKALTGDNFNPDGDQTNTEKQDNTSESTPIATSMTTPGNINRNIPDNISSRSGLNLEDLSSANNGNENGMSSMPADSSNQSNVPESGTPKEMTPENNSDSISSKNSASPNLCKFPWSDNNSENIYVITPSAMNAGWAMSPDQECTRGSWCPYACKPGYYSSQWDPTALEPNGPGSMNGGLYCDNNGILQKPFPDKAYCLQGVGNAIIRNKLSQPVSACQTVYPGNEAMIIPSVAQPGSTVPLNVVPSTFWAGTSSQFYVNLAGSTEAQCIWGNPDKPVGNWGPYIFGAGQAKDGNTYISVQYNPLYSEVGFKTTDTYNVEIKCVSGKCNFPESNECKCEKGTCSVKDGCTVTLMGDAKAEFVLY</sequence>
<evidence type="ECO:0000313" key="4">
    <source>
        <dbReference type="Proteomes" id="UP000187455"/>
    </source>
</evidence>
<dbReference type="InterPro" id="IPR005556">
    <property type="entry name" value="SUN"/>
</dbReference>
<evidence type="ECO:0000313" key="3">
    <source>
        <dbReference type="EMBL" id="OLY80446.1"/>
    </source>
</evidence>
<dbReference type="EMBL" id="LSSL01003467">
    <property type="protein sequence ID" value="OLY80446.1"/>
    <property type="molecule type" value="Genomic_DNA"/>
</dbReference>
<name>A0A1R0GU70_9FUNG</name>
<accession>A0A1R0GU70</accession>
<feature type="compositionally biased region" description="Polar residues" evidence="2">
    <location>
        <begin position="135"/>
        <end position="166"/>
    </location>
</feature>
<feature type="compositionally biased region" description="Low complexity" evidence="2">
    <location>
        <begin position="264"/>
        <end position="277"/>
    </location>
</feature>
<feature type="compositionally biased region" description="Basic and acidic residues" evidence="2">
    <location>
        <begin position="71"/>
        <end position="92"/>
    </location>
</feature>
<dbReference type="InterPro" id="IPR053088">
    <property type="entry name" value="Beta-glucosidase/SUN-like"/>
</dbReference>
<proteinExistence type="inferred from homology"/>
<dbReference type="Pfam" id="PF03856">
    <property type="entry name" value="SUN"/>
    <property type="match status" value="1"/>
</dbReference>
<dbReference type="PANTHER" id="PTHR31654">
    <property type="entry name" value="SECRETED BETA-GLUCOSIDASE ADG3-RELATED"/>
    <property type="match status" value="1"/>
</dbReference>
<comment type="similarity">
    <text evidence="1">Belongs to the SUN family.</text>
</comment>
<comment type="caution">
    <text evidence="3">The sequence shown here is derived from an EMBL/GenBank/DDBJ whole genome shotgun (WGS) entry which is preliminary data.</text>
</comment>
<dbReference type="AlphaFoldDB" id="A0A1R0GU70"/>
<protein>
    <submittedName>
        <fullName evidence="3">Putative secreted beta-glucosidase adg3</fullName>
    </submittedName>
</protein>
<dbReference type="OrthoDB" id="5554151at2759"/>
<keyword evidence="4" id="KW-1185">Reference proteome</keyword>
<organism evidence="3 4">
    <name type="scientific">Smittium mucronatum</name>
    <dbReference type="NCBI Taxonomy" id="133383"/>
    <lineage>
        <taxon>Eukaryota</taxon>
        <taxon>Fungi</taxon>
        <taxon>Fungi incertae sedis</taxon>
        <taxon>Zoopagomycota</taxon>
        <taxon>Kickxellomycotina</taxon>
        <taxon>Harpellomycetes</taxon>
        <taxon>Harpellales</taxon>
        <taxon>Legeriomycetaceae</taxon>
        <taxon>Smittium</taxon>
    </lineage>
</organism>
<feature type="compositionally biased region" description="Polar residues" evidence="2">
    <location>
        <begin position="192"/>
        <end position="253"/>
    </location>
</feature>
<dbReference type="STRING" id="133383.A0A1R0GU70"/>
<gene>
    <name evidence="3" type="ORF">AYI68_g5459</name>
</gene>
<dbReference type="PANTHER" id="PTHR31654:SF0">
    <property type="entry name" value="SECRETED BETA-GLUCOSIDASE ADG3-RELATED"/>
    <property type="match status" value="1"/>
</dbReference>
<evidence type="ECO:0000256" key="2">
    <source>
        <dbReference type="SAM" id="MobiDB-lite"/>
    </source>
</evidence>
<feature type="region of interest" description="Disordered" evidence="2">
    <location>
        <begin position="39"/>
        <end position="277"/>
    </location>
</feature>
<dbReference type="Proteomes" id="UP000187455">
    <property type="component" value="Unassembled WGS sequence"/>
</dbReference>